<evidence type="ECO:0000256" key="3">
    <source>
        <dbReference type="SAM" id="SignalP"/>
    </source>
</evidence>
<dbReference type="GO" id="GO:0005615">
    <property type="term" value="C:extracellular space"/>
    <property type="evidence" value="ECO:0007669"/>
    <property type="project" value="TreeGrafter"/>
</dbReference>
<keyword evidence="6" id="KW-1185">Reference proteome</keyword>
<dbReference type="Proteomes" id="UP000887566">
    <property type="component" value="Unplaced"/>
</dbReference>
<evidence type="ECO:0000313" key="7">
    <source>
        <dbReference type="WBParaSite" id="PSAMB.scaffold2305size24011.g17247.t1"/>
    </source>
</evidence>
<evidence type="ECO:0000256" key="1">
    <source>
        <dbReference type="ARBA" id="ARBA00007292"/>
    </source>
</evidence>
<feature type="domain" description="Lipid-binding serum glycoprotein C-terminal" evidence="5">
    <location>
        <begin position="301"/>
        <end position="421"/>
    </location>
</feature>
<dbReference type="InterPro" id="IPR001124">
    <property type="entry name" value="Lipid-bd_serum_glycop_C"/>
</dbReference>
<dbReference type="InterPro" id="IPR017943">
    <property type="entry name" value="Bactericidal_perm-incr_a/b_dom"/>
</dbReference>
<dbReference type="InterPro" id="IPR017942">
    <property type="entry name" value="Lipid-bd_serum_glycop_N"/>
</dbReference>
<feature type="chain" id="PRO_5036722200" evidence="3">
    <location>
        <begin position="23"/>
        <end position="442"/>
    </location>
</feature>
<feature type="signal peptide" evidence="3">
    <location>
        <begin position="1"/>
        <end position="22"/>
    </location>
</feature>
<keyword evidence="3" id="KW-0732">Signal</keyword>
<dbReference type="GO" id="GO:0008289">
    <property type="term" value="F:lipid binding"/>
    <property type="evidence" value="ECO:0007669"/>
    <property type="project" value="InterPro"/>
</dbReference>
<sequence>MKSWVIFAIFALILLFLLHNRTLEVERKLSEDRLKKGSRFLFIQRIVYESELIVETDPIIDSDHVLDADYSQEYVQQKSVQSRIVAYSDGSSGIDLRTTRKAFDYWIPMALKFATTAAVQVVHIPPIVKKKTNFRVTVKDLRVSHADILLDSYQLAAPDLLILSLTKGSMVLNGEYKIKVEFPPATKHGSITIILSDVSFKFAVQLSKNPQGILQAQIRQCSSSVGSIKIKVGNDIVRGLFNLYKGEFKSQANQHICPSLGQLVGMANSLLVKQTSFYNLPGGLKFDYSLTKNPEAHDAFLDFGLKGAFETAIGSQMEKMSELLSPVTDAPKRMALANIPDFTFNSFLFHATKAGLFNEVHLERTNDDIKRLLRLTCTEHERCIGRFSPNMSSTFVDNTGELILKIVTSPTVNIKSRGSDLCTHYIFICELYAGSLLICTEL</sequence>
<name>A0A914VQK8_9BILA</name>
<reference evidence="7" key="1">
    <citation type="submission" date="2022-11" db="UniProtKB">
        <authorList>
            <consortium name="WormBaseParasite"/>
        </authorList>
    </citation>
    <scope>IDENTIFICATION</scope>
</reference>
<keyword evidence="2" id="KW-1015">Disulfide bond</keyword>
<dbReference type="PANTHER" id="PTHR10504">
    <property type="entry name" value="BACTERICIDAL PERMEABILITY-INCREASING BPI PROTEIN-RELATED"/>
    <property type="match status" value="1"/>
</dbReference>
<evidence type="ECO:0000259" key="4">
    <source>
        <dbReference type="Pfam" id="PF01273"/>
    </source>
</evidence>
<protein>
    <submittedName>
        <fullName evidence="7">Uncharacterized protein</fullName>
    </submittedName>
</protein>
<comment type="similarity">
    <text evidence="1">Belongs to the BPI/LBP/Plunc superfamily. BPI/LBP family.</text>
</comment>
<dbReference type="Gene3D" id="3.15.10.10">
    <property type="entry name" value="Bactericidal permeability-increasing protein, domain 1"/>
    <property type="match status" value="1"/>
</dbReference>
<dbReference type="Pfam" id="PF02886">
    <property type="entry name" value="LBP_BPI_CETP_C"/>
    <property type="match status" value="1"/>
</dbReference>
<dbReference type="PANTHER" id="PTHR10504:SF133">
    <property type="entry name" value="LIPID-BINDING SERUM GLYCOPROTEIN C-TERMINAL DOMAIN-CONTAINING PROTEIN"/>
    <property type="match status" value="1"/>
</dbReference>
<dbReference type="AlphaFoldDB" id="A0A914VQK8"/>
<dbReference type="Pfam" id="PF01273">
    <property type="entry name" value="LBP_BPI_CETP"/>
    <property type="match status" value="1"/>
</dbReference>
<organism evidence="6 7">
    <name type="scientific">Plectus sambesii</name>
    <dbReference type="NCBI Taxonomy" id="2011161"/>
    <lineage>
        <taxon>Eukaryota</taxon>
        <taxon>Metazoa</taxon>
        <taxon>Ecdysozoa</taxon>
        <taxon>Nematoda</taxon>
        <taxon>Chromadorea</taxon>
        <taxon>Plectida</taxon>
        <taxon>Plectina</taxon>
        <taxon>Plectoidea</taxon>
        <taxon>Plectidae</taxon>
        <taxon>Plectus</taxon>
    </lineage>
</organism>
<dbReference type="InterPro" id="IPR032942">
    <property type="entry name" value="BPI/LBP/Plunc"/>
</dbReference>
<accession>A0A914VQK8</accession>
<evidence type="ECO:0000313" key="6">
    <source>
        <dbReference type="Proteomes" id="UP000887566"/>
    </source>
</evidence>
<evidence type="ECO:0000259" key="5">
    <source>
        <dbReference type="Pfam" id="PF02886"/>
    </source>
</evidence>
<evidence type="ECO:0000256" key="2">
    <source>
        <dbReference type="ARBA" id="ARBA00023157"/>
    </source>
</evidence>
<dbReference type="Gene3D" id="3.15.20.10">
    <property type="entry name" value="Bactericidal permeability-increasing protein, domain 2"/>
    <property type="match status" value="1"/>
</dbReference>
<dbReference type="SUPFAM" id="SSF55394">
    <property type="entry name" value="Bactericidal permeability-increasing protein, BPI"/>
    <property type="match status" value="2"/>
</dbReference>
<feature type="domain" description="Lipid-binding serum glycoprotein N-terminal" evidence="4">
    <location>
        <begin position="118"/>
        <end position="263"/>
    </location>
</feature>
<dbReference type="WBParaSite" id="PSAMB.scaffold2305size24011.g17247.t1">
    <property type="protein sequence ID" value="PSAMB.scaffold2305size24011.g17247.t1"/>
    <property type="gene ID" value="PSAMB.scaffold2305size24011.g17247"/>
</dbReference>
<proteinExistence type="inferred from homology"/>